<dbReference type="Proteomes" id="UP001595956">
    <property type="component" value="Unassembled WGS sequence"/>
</dbReference>
<feature type="signal peptide" evidence="2">
    <location>
        <begin position="1"/>
        <end position="20"/>
    </location>
</feature>
<dbReference type="Pfam" id="PF13845">
    <property type="entry name" value="Septum_form"/>
    <property type="match status" value="1"/>
</dbReference>
<dbReference type="PROSITE" id="PS51257">
    <property type="entry name" value="PROKAR_LIPOPROTEIN"/>
    <property type="match status" value="1"/>
</dbReference>
<evidence type="ECO:0000313" key="5">
    <source>
        <dbReference type="Proteomes" id="UP001595956"/>
    </source>
</evidence>
<dbReference type="EMBL" id="JBHSMD010000006">
    <property type="protein sequence ID" value="MFC5495279.1"/>
    <property type="molecule type" value="Genomic_DNA"/>
</dbReference>
<keyword evidence="5" id="KW-1185">Reference proteome</keyword>
<feature type="region of interest" description="Disordered" evidence="1">
    <location>
        <begin position="19"/>
        <end position="47"/>
    </location>
</feature>
<name>A0ABW0N8L9_9ACTN</name>
<dbReference type="RefSeq" id="WP_345173437.1">
    <property type="nucleotide sequence ID" value="NZ_BAABFQ010000005.1"/>
</dbReference>
<feature type="compositionally biased region" description="Low complexity" evidence="1">
    <location>
        <begin position="23"/>
        <end position="40"/>
    </location>
</feature>
<keyword evidence="2" id="KW-0732">Signal</keyword>
<feature type="domain" description="Septum formation-related" evidence="3">
    <location>
        <begin position="63"/>
        <end position="256"/>
    </location>
</feature>
<dbReference type="InterPro" id="IPR026004">
    <property type="entry name" value="Septum_form"/>
</dbReference>
<protein>
    <submittedName>
        <fullName evidence="4">Septum formation family protein</fullName>
    </submittedName>
</protein>
<gene>
    <name evidence="4" type="ORF">ACFPKY_19360</name>
</gene>
<sequence>MTRLVALLLALLVLTGCSGGSEPGSAPTPSSSPSASESTAVPPPPPPGERACYLLRYDAAVADHNHADPVSCRREHTAATYYVGDVRIPTEQRAAQQCPARLDGYLGGDAEARALTMLRPVWFTPTPEEVEAGARWFRCDVVALAADGRLAPLTGPVEGALDRPETRDQYAMCGTAEPGSRDFRRVICARTHTWRAISVVPFSARTYPGEAAVREAGQDPCQAAGAAVADDSLDYRWGYEWPTRDQWDAGQRYGRCWAPNA</sequence>
<reference evidence="5" key="1">
    <citation type="journal article" date="2019" name="Int. J. Syst. Evol. Microbiol.">
        <title>The Global Catalogue of Microorganisms (GCM) 10K type strain sequencing project: providing services to taxonomists for standard genome sequencing and annotation.</title>
        <authorList>
            <consortium name="The Broad Institute Genomics Platform"/>
            <consortium name="The Broad Institute Genome Sequencing Center for Infectious Disease"/>
            <person name="Wu L."/>
            <person name="Ma J."/>
        </authorList>
    </citation>
    <scope>NUCLEOTIDE SEQUENCE [LARGE SCALE GENOMIC DNA]</scope>
    <source>
        <strain evidence="5">KACC 13778</strain>
    </source>
</reference>
<evidence type="ECO:0000256" key="2">
    <source>
        <dbReference type="SAM" id="SignalP"/>
    </source>
</evidence>
<evidence type="ECO:0000259" key="3">
    <source>
        <dbReference type="Pfam" id="PF13845"/>
    </source>
</evidence>
<evidence type="ECO:0000313" key="4">
    <source>
        <dbReference type="EMBL" id="MFC5495279.1"/>
    </source>
</evidence>
<organism evidence="4 5">
    <name type="scientific">Nocardioides caricicola</name>
    <dbReference type="NCBI Taxonomy" id="634770"/>
    <lineage>
        <taxon>Bacteria</taxon>
        <taxon>Bacillati</taxon>
        <taxon>Actinomycetota</taxon>
        <taxon>Actinomycetes</taxon>
        <taxon>Propionibacteriales</taxon>
        <taxon>Nocardioidaceae</taxon>
        <taxon>Nocardioides</taxon>
    </lineage>
</organism>
<comment type="caution">
    <text evidence="4">The sequence shown here is derived from an EMBL/GenBank/DDBJ whole genome shotgun (WGS) entry which is preliminary data.</text>
</comment>
<feature type="chain" id="PRO_5046596135" evidence="2">
    <location>
        <begin position="21"/>
        <end position="261"/>
    </location>
</feature>
<evidence type="ECO:0000256" key="1">
    <source>
        <dbReference type="SAM" id="MobiDB-lite"/>
    </source>
</evidence>
<accession>A0ABW0N8L9</accession>
<proteinExistence type="predicted"/>